<gene>
    <name evidence="2" type="ORF">AFUS01_LOCUS27720</name>
</gene>
<reference evidence="2" key="1">
    <citation type="submission" date="2021-06" db="EMBL/GenBank/DDBJ databases">
        <authorList>
            <person name="Hodson N. C."/>
            <person name="Mongue J. A."/>
            <person name="Jaron S. K."/>
        </authorList>
    </citation>
    <scope>NUCLEOTIDE SEQUENCE</scope>
</reference>
<proteinExistence type="predicted"/>
<feature type="region of interest" description="Disordered" evidence="1">
    <location>
        <begin position="72"/>
        <end position="95"/>
    </location>
</feature>
<dbReference type="Proteomes" id="UP000708208">
    <property type="component" value="Unassembled WGS sequence"/>
</dbReference>
<evidence type="ECO:0000313" key="3">
    <source>
        <dbReference type="Proteomes" id="UP000708208"/>
    </source>
</evidence>
<accession>A0A8J2PD47</accession>
<evidence type="ECO:0000313" key="2">
    <source>
        <dbReference type="EMBL" id="CAG7817138.1"/>
    </source>
</evidence>
<organism evidence="2 3">
    <name type="scientific">Allacma fusca</name>
    <dbReference type="NCBI Taxonomy" id="39272"/>
    <lineage>
        <taxon>Eukaryota</taxon>
        <taxon>Metazoa</taxon>
        <taxon>Ecdysozoa</taxon>
        <taxon>Arthropoda</taxon>
        <taxon>Hexapoda</taxon>
        <taxon>Collembola</taxon>
        <taxon>Symphypleona</taxon>
        <taxon>Sminthuridae</taxon>
        <taxon>Allacma</taxon>
    </lineage>
</organism>
<sequence length="95" mass="10734">MMNEILETAIKSVKLLLELRYEVDKMSTITSEEDQAVIQKLKDISATPEELAVLVKEKQIVADFEHRLRKPGEIDRRGLSGNPDIAKHGSNLSFN</sequence>
<name>A0A8J2PD47_9HEXA</name>
<protein>
    <submittedName>
        <fullName evidence="2">Uncharacterized protein</fullName>
    </submittedName>
</protein>
<evidence type="ECO:0000256" key="1">
    <source>
        <dbReference type="SAM" id="MobiDB-lite"/>
    </source>
</evidence>
<comment type="caution">
    <text evidence="2">The sequence shown here is derived from an EMBL/GenBank/DDBJ whole genome shotgun (WGS) entry which is preliminary data.</text>
</comment>
<dbReference type="EMBL" id="CAJVCH010386541">
    <property type="protein sequence ID" value="CAG7817138.1"/>
    <property type="molecule type" value="Genomic_DNA"/>
</dbReference>
<keyword evidence="3" id="KW-1185">Reference proteome</keyword>
<dbReference type="AlphaFoldDB" id="A0A8J2PD47"/>